<comment type="caution">
    <text evidence="11">The sequence shown here is derived from an EMBL/GenBank/DDBJ whole genome shotgun (WGS) entry which is preliminary data.</text>
</comment>
<feature type="coiled-coil region" evidence="8">
    <location>
        <begin position="353"/>
        <end position="385"/>
    </location>
</feature>
<dbReference type="Pfam" id="PF00512">
    <property type="entry name" value="HisKA"/>
    <property type="match status" value="1"/>
</dbReference>
<feature type="coiled-coil region" evidence="8">
    <location>
        <begin position="424"/>
        <end position="462"/>
    </location>
</feature>
<dbReference type="InterPro" id="IPR003661">
    <property type="entry name" value="HisK_dim/P_dom"/>
</dbReference>
<dbReference type="EMBL" id="JAUJEB010000008">
    <property type="protein sequence ID" value="MDN5216270.1"/>
    <property type="molecule type" value="Genomic_DNA"/>
</dbReference>
<feature type="transmembrane region" description="Helical" evidence="9">
    <location>
        <begin position="395"/>
        <end position="411"/>
    </location>
</feature>
<dbReference type="Gene3D" id="3.30.565.10">
    <property type="entry name" value="Histidine kinase-like ATPase, C-terminal domain"/>
    <property type="match status" value="1"/>
</dbReference>
<evidence type="ECO:0000313" key="11">
    <source>
        <dbReference type="EMBL" id="MDN5216270.1"/>
    </source>
</evidence>
<evidence type="ECO:0000256" key="2">
    <source>
        <dbReference type="ARBA" id="ARBA00012438"/>
    </source>
</evidence>
<dbReference type="PANTHER" id="PTHR43711">
    <property type="entry name" value="TWO-COMPONENT HISTIDINE KINASE"/>
    <property type="match status" value="1"/>
</dbReference>
<dbReference type="Pfam" id="PF13424">
    <property type="entry name" value="TPR_12"/>
    <property type="match status" value="2"/>
</dbReference>
<dbReference type="Gene3D" id="1.10.287.130">
    <property type="match status" value="1"/>
</dbReference>
<keyword evidence="9" id="KW-1133">Transmembrane helix</keyword>
<keyword evidence="7" id="KW-0802">TPR repeat</keyword>
<dbReference type="InterPro" id="IPR005467">
    <property type="entry name" value="His_kinase_dom"/>
</dbReference>
<evidence type="ECO:0000256" key="5">
    <source>
        <dbReference type="ARBA" id="ARBA00022777"/>
    </source>
</evidence>
<evidence type="ECO:0000313" key="12">
    <source>
        <dbReference type="Proteomes" id="UP001172083"/>
    </source>
</evidence>
<dbReference type="SMART" id="SM00388">
    <property type="entry name" value="HisKA"/>
    <property type="match status" value="1"/>
</dbReference>
<dbReference type="InterPro" id="IPR011990">
    <property type="entry name" value="TPR-like_helical_dom_sf"/>
</dbReference>
<feature type="domain" description="Histidine kinase" evidence="10">
    <location>
        <begin position="472"/>
        <end position="687"/>
    </location>
</feature>
<dbReference type="InterPro" id="IPR036097">
    <property type="entry name" value="HisK_dim/P_sf"/>
</dbReference>
<feature type="repeat" description="TPR" evidence="7">
    <location>
        <begin position="154"/>
        <end position="187"/>
    </location>
</feature>
<dbReference type="GO" id="GO:0016301">
    <property type="term" value="F:kinase activity"/>
    <property type="evidence" value="ECO:0007669"/>
    <property type="project" value="UniProtKB-KW"/>
</dbReference>
<dbReference type="InterPro" id="IPR019734">
    <property type="entry name" value="TPR_rpt"/>
</dbReference>
<evidence type="ECO:0000256" key="1">
    <source>
        <dbReference type="ARBA" id="ARBA00000085"/>
    </source>
</evidence>
<feature type="repeat" description="TPR" evidence="7">
    <location>
        <begin position="114"/>
        <end position="147"/>
    </location>
</feature>
<evidence type="ECO:0000256" key="4">
    <source>
        <dbReference type="ARBA" id="ARBA00022679"/>
    </source>
</evidence>
<evidence type="ECO:0000256" key="9">
    <source>
        <dbReference type="SAM" id="Phobius"/>
    </source>
</evidence>
<feature type="repeat" description="TPR" evidence="7">
    <location>
        <begin position="234"/>
        <end position="267"/>
    </location>
</feature>
<dbReference type="InterPro" id="IPR003594">
    <property type="entry name" value="HATPase_dom"/>
</dbReference>
<dbReference type="Gene3D" id="1.25.40.10">
    <property type="entry name" value="Tetratricopeptide repeat domain"/>
    <property type="match status" value="1"/>
</dbReference>
<dbReference type="SUPFAM" id="SSF48452">
    <property type="entry name" value="TPR-like"/>
    <property type="match status" value="2"/>
</dbReference>
<sequence length="699" mass="79843">MLVLVFCTGYTQAQETNIEHLVQDFQQATNDTARLEVMLKCIDYYYENNPDTALVIAYRSEKLAQKLQNEMFLAHAEREVARLLRRTGDYRNAMAYITRALAREKIIGNKNNISKAHNIIGVLYYEQSNFIDALKHYLHSLKIYEELENKDGIASIYNNLGLLYKEKGEFDQALEHYKKSLEINESLNDSIGLAYGYNNLGVIYRTKGNYKTSLEYFNKSLKIKEALDNKDGIVSSLLNLGITYNKQGLFNDAIEVVLKALKINKPLHNLARESKTYNILAEIYLKMGAYHKSVAYSKKAYEISKKIGNIKIVQEATEIQYKAYKQMGRHESALQFFEITQSLNDSLIQVQKIADLENLRENYEIEKQQIQIESLNKDRIIQQEQIQRQSMQRNVLVVVLTFLAIIASILYKNNRRKQKSNNILTQKHTEIELKNKELARLNQEIVNQNQSISIQKNNLEELNHIKNNLFTIVSHDFRSPLKSIQGFLNLLGMGALSQEETNKLVDDLRTKVEMTTDFLENLLTWARNQMYKIESKPQPVNLKKIAEDNVALLKPVADKKGVKLIIEIHDNFEAFADANMINLVIRNLVVNAIKFTSEGDHIKLSAMREGSKGVFSVVDNGIGIDERILSKLFDLETYSTTGTANEKGTGLGLVLCKDFVEKNRGTIWAESKLGEGSVFSFSIPLTPNSYEIPAKVTTS</sequence>
<proteinExistence type="predicted"/>
<accession>A0ABT8LER5</accession>
<keyword evidence="9" id="KW-0812">Transmembrane</keyword>
<dbReference type="PANTHER" id="PTHR43711:SF1">
    <property type="entry name" value="HISTIDINE KINASE 1"/>
    <property type="match status" value="1"/>
</dbReference>
<dbReference type="SMART" id="SM00387">
    <property type="entry name" value="HATPase_c"/>
    <property type="match status" value="1"/>
</dbReference>
<reference evidence="11" key="1">
    <citation type="submission" date="2023-06" db="EMBL/GenBank/DDBJ databases">
        <title>Genomic of Agaribacillus aureum.</title>
        <authorList>
            <person name="Wang G."/>
        </authorList>
    </citation>
    <scope>NUCLEOTIDE SEQUENCE</scope>
    <source>
        <strain evidence="11">BMA12</strain>
    </source>
</reference>
<dbReference type="PRINTS" id="PR00344">
    <property type="entry name" value="BCTRLSENSOR"/>
</dbReference>
<keyword evidence="6" id="KW-0902">Two-component regulatory system</keyword>
<evidence type="ECO:0000256" key="6">
    <source>
        <dbReference type="ARBA" id="ARBA00023012"/>
    </source>
</evidence>
<dbReference type="Pfam" id="PF13181">
    <property type="entry name" value="TPR_8"/>
    <property type="match status" value="1"/>
</dbReference>
<keyword evidence="4" id="KW-0808">Transferase</keyword>
<keyword evidence="9" id="KW-0472">Membrane</keyword>
<dbReference type="EC" id="2.7.13.3" evidence="2"/>
<protein>
    <recommendedName>
        <fullName evidence="2">histidine kinase</fullName>
        <ecNumber evidence="2">2.7.13.3</ecNumber>
    </recommendedName>
</protein>
<feature type="repeat" description="TPR" evidence="7">
    <location>
        <begin position="194"/>
        <end position="227"/>
    </location>
</feature>
<evidence type="ECO:0000256" key="3">
    <source>
        <dbReference type="ARBA" id="ARBA00022553"/>
    </source>
</evidence>
<dbReference type="RefSeq" id="WP_346761607.1">
    <property type="nucleotide sequence ID" value="NZ_JAUJEB010000008.1"/>
</dbReference>
<dbReference type="InterPro" id="IPR036890">
    <property type="entry name" value="HATPase_C_sf"/>
</dbReference>
<dbReference type="PROSITE" id="PS50005">
    <property type="entry name" value="TPR"/>
    <property type="match status" value="4"/>
</dbReference>
<dbReference type="Pfam" id="PF02518">
    <property type="entry name" value="HATPase_c"/>
    <property type="match status" value="1"/>
</dbReference>
<keyword evidence="3" id="KW-0597">Phosphoprotein</keyword>
<dbReference type="PROSITE" id="PS50293">
    <property type="entry name" value="TPR_REGION"/>
    <property type="match status" value="1"/>
</dbReference>
<evidence type="ECO:0000256" key="8">
    <source>
        <dbReference type="SAM" id="Coils"/>
    </source>
</evidence>
<keyword evidence="12" id="KW-1185">Reference proteome</keyword>
<dbReference type="InterPro" id="IPR004358">
    <property type="entry name" value="Sig_transdc_His_kin-like_C"/>
</dbReference>
<keyword evidence="5 11" id="KW-0418">Kinase</keyword>
<dbReference type="InterPro" id="IPR050736">
    <property type="entry name" value="Sensor_HK_Regulatory"/>
</dbReference>
<dbReference type="CDD" id="cd00082">
    <property type="entry name" value="HisKA"/>
    <property type="match status" value="1"/>
</dbReference>
<name>A0ABT8LER5_9BACT</name>
<gene>
    <name evidence="11" type="ORF">QQ020_29650</name>
</gene>
<organism evidence="11 12">
    <name type="scientific">Agaribacillus aureus</name>
    <dbReference type="NCBI Taxonomy" id="3051825"/>
    <lineage>
        <taxon>Bacteria</taxon>
        <taxon>Pseudomonadati</taxon>
        <taxon>Bacteroidota</taxon>
        <taxon>Cytophagia</taxon>
        <taxon>Cytophagales</taxon>
        <taxon>Splendidivirgaceae</taxon>
        <taxon>Agaribacillus</taxon>
    </lineage>
</organism>
<dbReference type="SUPFAM" id="SSF47384">
    <property type="entry name" value="Homodimeric domain of signal transducing histidine kinase"/>
    <property type="match status" value="1"/>
</dbReference>
<dbReference type="SMART" id="SM00028">
    <property type="entry name" value="TPR"/>
    <property type="match status" value="6"/>
</dbReference>
<comment type="catalytic activity">
    <reaction evidence="1">
        <text>ATP + protein L-histidine = ADP + protein N-phospho-L-histidine.</text>
        <dbReference type="EC" id="2.7.13.3"/>
    </reaction>
</comment>
<evidence type="ECO:0000256" key="7">
    <source>
        <dbReference type="PROSITE-ProRule" id="PRU00339"/>
    </source>
</evidence>
<keyword evidence="8" id="KW-0175">Coiled coil</keyword>
<dbReference type="PROSITE" id="PS50109">
    <property type="entry name" value="HIS_KIN"/>
    <property type="match status" value="1"/>
</dbReference>
<dbReference type="SUPFAM" id="SSF55874">
    <property type="entry name" value="ATPase domain of HSP90 chaperone/DNA topoisomerase II/histidine kinase"/>
    <property type="match status" value="1"/>
</dbReference>
<dbReference type="Proteomes" id="UP001172083">
    <property type="component" value="Unassembled WGS sequence"/>
</dbReference>
<evidence type="ECO:0000259" key="10">
    <source>
        <dbReference type="PROSITE" id="PS50109"/>
    </source>
</evidence>